<evidence type="ECO:0000313" key="1">
    <source>
        <dbReference type="EMBL" id="KJA15646.1"/>
    </source>
</evidence>
<name>A0A0D2NG74_HYPSF</name>
<organism evidence="1 2">
    <name type="scientific">Hypholoma sublateritium (strain FD-334 SS-4)</name>
    <dbReference type="NCBI Taxonomy" id="945553"/>
    <lineage>
        <taxon>Eukaryota</taxon>
        <taxon>Fungi</taxon>
        <taxon>Dikarya</taxon>
        <taxon>Basidiomycota</taxon>
        <taxon>Agaricomycotina</taxon>
        <taxon>Agaricomycetes</taxon>
        <taxon>Agaricomycetidae</taxon>
        <taxon>Agaricales</taxon>
        <taxon>Agaricineae</taxon>
        <taxon>Strophariaceae</taxon>
        <taxon>Hypholoma</taxon>
    </lineage>
</organism>
<dbReference type="EMBL" id="KN817639">
    <property type="protein sequence ID" value="KJA15646.1"/>
    <property type="molecule type" value="Genomic_DNA"/>
</dbReference>
<dbReference type="Proteomes" id="UP000054270">
    <property type="component" value="Unassembled WGS sequence"/>
</dbReference>
<accession>A0A0D2NG74</accession>
<sequence length="226" mass="25900">MYFHVWEDQYFNEDVFRNSFHAHPFIRQYICNFWKEVDGEFTQKQIHPAAIAEITATLEIIDDALHRMLEEDHGQSLDCLFYPAALYTQMCRRWLSDHADLDAAVELLLPIFARCRDHIASRGSDIERIFGGGEYDESQGIVLFSKEWWDVLFLFSSNHSSTSRIPRPQVDADDPPNHIVFGAATEVAVAISGNTVELVETHSSIHFPLAPSQRDDAPNWTMDSIV</sequence>
<keyword evidence="2" id="KW-1185">Reference proteome</keyword>
<gene>
    <name evidence="1" type="ORF">HYPSUDRAFT_48176</name>
</gene>
<reference evidence="2" key="1">
    <citation type="submission" date="2014-04" db="EMBL/GenBank/DDBJ databases">
        <title>Evolutionary Origins and Diversification of the Mycorrhizal Mutualists.</title>
        <authorList>
            <consortium name="DOE Joint Genome Institute"/>
            <consortium name="Mycorrhizal Genomics Consortium"/>
            <person name="Kohler A."/>
            <person name="Kuo A."/>
            <person name="Nagy L.G."/>
            <person name="Floudas D."/>
            <person name="Copeland A."/>
            <person name="Barry K.W."/>
            <person name="Cichocki N."/>
            <person name="Veneault-Fourrey C."/>
            <person name="LaButti K."/>
            <person name="Lindquist E.A."/>
            <person name="Lipzen A."/>
            <person name="Lundell T."/>
            <person name="Morin E."/>
            <person name="Murat C."/>
            <person name="Riley R."/>
            <person name="Ohm R."/>
            <person name="Sun H."/>
            <person name="Tunlid A."/>
            <person name="Henrissat B."/>
            <person name="Grigoriev I.V."/>
            <person name="Hibbett D.S."/>
            <person name="Martin F."/>
        </authorList>
    </citation>
    <scope>NUCLEOTIDE SEQUENCE [LARGE SCALE GENOMIC DNA]</scope>
    <source>
        <strain evidence="2">FD-334 SS-4</strain>
    </source>
</reference>
<evidence type="ECO:0000313" key="2">
    <source>
        <dbReference type="Proteomes" id="UP000054270"/>
    </source>
</evidence>
<proteinExistence type="predicted"/>
<dbReference type="AlphaFoldDB" id="A0A0D2NG74"/>
<protein>
    <submittedName>
        <fullName evidence="1">Uncharacterized protein</fullName>
    </submittedName>
</protein>